<dbReference type="Proteomes" id="UP000652013">
    <property type="component" value="Unassembled WGS sequence"/>
</dbReference>
<evidence type="ECO:0000259" key="2">
    <source>
        <dbReference type="Pfam" id="PF08241"/>
    </source>
</evidence>
<reference evidence="3" key="1">
    <citation type="submission" date="2021-01" db="EMBL/GenBank/DDBJ databases">
        <title>Whole genome shotgun sequence of Spirilliplanes yamanashiensis NBRC 15828.</title>
        <authorList>
            <person name="Komaki H."/>
            <person name="Tamura T."/>
        </authorList>
    </citation>
    <scope>NUCLEOTIDE SEQUENCE</scope>
    <source>
        <strain evidence="3">NBRC 15828</strain>
    </source>
</reference>
<organism evidence="3 4">
    <name type="scientific">Spirilliplanes yamanashiensis</name>
    <dbReference type="NCBI Taxonomy" id="42233"/>
    <lineage>
        <taxon>Bacteria</taxon>
        <taxon>Bacillati</taxon>
        <taxon>Actinomycetota</taxon>
        <taxon>Actinomycetes</taxon>
        <taxon>Micromonosporales</taxon>
        <taxon>Micromonosporaceae</taxon>
        <taxon>Spirilliplanes</taxon>
    </lineage>
</organism>
<evidence type="ECO:0000313" key="3">
    <source>
        <dbReference type="EMBL" id="GIJ03242.1"/>
    </source>
</evidence>
<evidence type="ECO:0000313" key="4">
    <source>
        <dbReference type="Proteomes" id="UP000652013"/>
    </source>
</evidence>
<dbReference type="AlphaFoldDB" id="A0A8J3Y8K4"/>
<dbReference type="EMBL" id="BOOY01000018">
    <property type="protein sequence ID" value="GIJ03242.1"/>
    <property type="molecule type" value="Genomic_DNA"/>
</dbReference>
<dbReference type="InterPro" id="IPR029063">
    <property type="entry name" value="SAM-dependent_MTases_sf"/>
</dbReference>
<dbReference type="SUPFAM" id="SSF53335">
    <property type="entry name" value="S-adenosyl-L-methionine-dependent methyltransferases"/>
    <property type="match status" value="1"/>
</dbReference>
<dbReference type="Gene3D" id="3.40.50.150">
    <property type="entry name" value="Vaccinia Virus protein VP39"/>
    <property type="match status" value="1"/>
</dbReference>
<sequence>MAPSGAASSRPSAVTRPAGTPCRSAKPVTQRGSRSGSTSTHLPPPAAGLLTTTRPYRSGGRFTLMTFDELSDWPAESLLIAAGVGPGTRVLDVGGDAAAGPGAVAGLAADRGARVTAAGPAAGPGAALPYPNETFDAAVANFAVHRAACPASAVRELRRVVRPGGRVAVTAWSPAGPPLRGLWAGVLAAAGVTAGGVVPAGDVARAAGDLAGLLRDAGLDDARCDTLTWTHRADPAACWAGLAATGPAGRDPAAVRRAYDEAVRPHLDGDGMLALPASALLGSGHTPAPHVSGAAVVAATAVSAR</sequence>
<feature type="domain" description="Methyltransferase type 11" evidence="2">
    <location>
        <begin position="124"/>
        <end position="168"/>
    </location>
</feature>
<feature type="region of interest" description="Disordered" evidence="1">
    <location>
        <begin position="1"/>
        <end position="54"/>
    </location>
</feature>
<comment type="caution">
    <text evidence="3">The sequence shown here is derived from an EMBL/GenBank/DDBJ whole genome shotgun (WGS) entry which is preliminary data.</text>
</comment>
<dbReference type="GO" id="GO:0008757">
    <property type="term" value="F:S-adenosylmethionine-dependent methyltransferase activity"/>
    <property type="evidence" value="ECO:0007669"/>
    <property type="project" value="InterPro"/>
</dbReference>
<dbReference type="CDD" id="cd02440">
    <property type="entry name" value="AdoMet_MTases"/>
    <property type="match status" value="1"/>
</dbReference>
<evidence type="ECO:0000256" key="1">
    <source>
        <dbReference type="SAM" id="MobiDB-lite"/>
    </source>
</evidence>
<name>A0A8J3Y8K4_9ACTN</name>
<gene>
    <name evidence="3" type="ORF">Sya03_25940</name>
</gene>
<proteinExistence type="predicted"/>
<dbReference type="InterPro" id="IPR013216">
    <property type="entry name" value="Methyltransf_11"/>
</dbReference>
<dbReference type="Pfam" id="PF08241">
    <property type="entry name" value="Methyltransf_11"/>
    <property type="match status" value="1"/>
</dbReference>
<protein>
    <recommendedName>
        <fullName evidence="2">Methyltransferase type 11 domain-containing protein</fullName>
    </recommendedName>
</protein>
<feature type="compositionally biased region" description="Low complexity" evidence="1">
    <location>
        <begin position="31"/>
        <end position="40"/>
    </location>
</feature>
<feature type="compositionally biased region" description="Low complexity" evidence="1">
    <location>
        <begin position="1"/>
        <end position="13"/>
    </location>
</feature>
<accession>A0A8J3Y8K4</accession>
<keyword evidence="4" id="KW-1185">Reference proteome</keyword>